<dbReference type="AlphaFoldDB" id="A0A6H5HFN9"/>
<keyword evidence="1" id="KW-0472">Membrane</keyword>
<dbReference type="Proteomes" id="UP000479000">
    <property type="component" value="Unassembled WGS sequence"/>
</dbReference>
<feature type="transmembrane region" description="Helical" evidence="1">
    <location>
        <begin position="77"/>
        <end position="95"/>
    </location>
</feature>
<gene>
    <name evidence="2" type="ORF">NTEN_LOCUS17236</name>
</gene>
<accession>A0A6H5HFN9</accession>
<proteinExistence type="predicted"/>
<evidence type="ECO:0000256" key="1">
    <source>
        <dbReference type="SAM" id="Phobius"/>
    </source>
</evidence>
<keyword evidence="1" id="KW-0812">Transmembrane</keyword>
<dbReference type="PANTHER" id="PTHR20893">
    <property type="entry name" value="LD08641P"/>
    <property type="match status" value="1"/>
</dbReference>
<reference evidence="2 3" key="1">
    <citation type="submission" date="2020-02" db="EMBL/GenBank/DDBJ databases">
        <authorList>
            <person name="Ferguson B K."/>
        </authorList>
    </citation>
    <scope>NUCLEOTIDE SEQUENCE [LARGE SCALE GENOMIC DNA]</scope>
</reference>
<sequence length="127" mass="14311">ASSSVTKRKSSTNTINTKLRLRLKSPSLAGACRITMQKLLYFVVFLATIIKGAYFTSPKKERVAKAVDVSQLNQSRLGLLSQALFLFAVCFFLSSETTKHIWKDKYVKFSHTLLSYLKLTASDPRML</sequence>
<evidence type="ECO:0000313" key="2">
    <source>
        <dbReference type="EMBL" id="CAB0012506.1"/>
    </source>
</evidence>
<organism evidence="2 3">
    <name type="scientific">Nesidiocoris tenuis</name>
    <dbReference type="NCBI Taxonomy" id="355587"/>
    <lineage>
        <taxon>Eukaryota</taxon>
        <taxon>Metazoa</taxon>
        <taxon>Ecdysozoa</taxon>
        <taxon>Arthropoda</taxon>
        <taxon>Hexapoda</taxon>
        <taxon>Insecta</taxon>
        <taxon>Pterygota</taxon>
        <taxon>Neoptera</taxon>
        <taxon>Paraneoptera</taxon>
        <taxon>Hemiptera</taxon>
        <taxon>Heteroptera</taxon>
        <taxon>Panheteroptera</taxon>
        <taxon>Cimicomorpha</taxon>
        <taxon>Miridae</taxon>
        <taxon>Dicyphina</taxon>
        <taxon>Nesidiocoris</taxon>
    </lineage>
</organism>
<keyword evidence="1" id="KW-1133">Transmembrane helix</keyword>
<name>A0A6H5HFN9_9HEMI</name>
<evidence type="ECO:0000313" key="3">
    <source>
        <dbReference type="Proteomes" id="UP000479000"/>
    </source>
</evidence>
<dbReference type="OrthoDB" id="2154780at2759"/>
<protein>
    <submittedName>
        <fullName evidence="2">Uncharacterized protein</fullName>
    </submittedName>
</protein>
<feature type="transmembrane region" description="Helical" evidence="1">
    <location>
        <begin position="39"/>
        <end position="57"/>
    </location>
</feature>
<dbReference type="EMBL" id="CADCXU010025503">
    <property type="protein sequence ID" value="CAB0012506.1"/>
    <property type="molecule type" value="Genomic_DNA"/>
</dbReference>
<dbReference type="PANTHER" id="PTHR20893:SF2">
    <property type="entry name" value="LD08641P"/>
    <property type="match status" value="1"/>
</dbReference>
<keyword evidence="3" id="KW-1185">Reference proteome</keyword>
<feature type="non-terminal residue" evidence="2">
    <location>
        <position position="1"/>
    </location>
</feature>